<dbReference type="InterPro" id="IPR027417">
    <property type="entry name" value="P-loop_NTPase"/>
</dbReference>
<name>A0ABS1HHI9_9BACT</name>
<dbReference type="CDD" id="cd18809">
    <property type="entry name" value="SF1_C_RecD"/>
    <property type="match status" value="1"/>
</dbReference>
<dbReference type="PANTHER" id="PTHR43788">
    <property type="entry name" value="DNA2/NAM7 HELICASE FAMILY MEMBER"/>
    <property type="match status" value="1"/>
</dbReference>
<feature type="domain" description="AAA+ ATPase" evidence="3">
    <location>
        <begin position="340"/>
        <end position="488"/>
    </location>
</feature>
<dbReference type="Pfam" id="PF13245">
    <property type="entry name" value="AAA_19"/>
    <property type="match status" value="1"/>
</dbReference>
<dbReference type="EMBL" id="JAENRR010000008">
    <property type="protein sequence ID" value="MBK3516664.1"/>
    <property type="molecule type" value="Genomic_DNA"/>
</dbReference>
<evidence type="ECO:0000313" key="5">
    <source>
        <dbReference type="Proteomes" id="UP000605676"/>
    </source>
</evidence>
<dbReference type="Pfam" id="PF23139">
    <property type="entry name" value="OB_YrrC"/>
    <property type="match status" value="1"/>
</dbReference>
<evidence type="ECO:0000256" key="2">
    <source>
        <dbReference type="ARBA" id="ARBA00022840"/>
    </source>
</evidence>
<dbReference type="InterPro" id="IPR003593">
    <property type="entry name" value="AAA+_ATPase"/>
</dbReference>
<dbReference type="InterPro" id="IPR010994">
    <property type="entry name" value="RuvA_2-like"/>
</dbReference>
<dbReference type="HAMAP" id="MF_01488">
    <property type="entry name" value="RecD2"/>
    <property type="match status" value="1"/>
</dbReference>
<dbReference type="SUPFAM" id="SSF47781">
    <property type="entry name" value="RuvA domain 2-like"/>
    <property type="match status" value="1"/>
</dbReference>
<dbReference type="InterPro" id="IPR055446">
    <property type="entry name" value="RecD2_N_OB"/>
</dbReference>
<keyword evidence="2" id="KW-0067">ATP-binding</keyword>
<dbReference type="InterPro" id="IPR006345">
    <property type="entry name" value="RecD2"/>
</dbReference>
<dbReference type="Pfam" id="PF18335">
    <property type="entry name" value="SH3_13"/>
    <property type="match status" value="1"/>
</dbReference>
<proteinExistence type="inferred from homology"/>
<accession>A0ABS1HHI9</accession>
<dbReference type="RefSeq" id="WP_200463895.1">
    <property type="nucleotide sequence ID" value="NZ_JAENRR010000008.1"/>
</dbReference>
<dbReference type="InterPro" id="IPR029493">
    <property type="entry name" value="RecD2-like_HHH"/>
</dbReference>
<dbReference type="PANTHER" id="PTHR43788:SF6">
    <property type="entry name" value="DNA HELICASE B"/>
    <property type="match status" value="1"/>
</dbReference>
<dbReference type="InterPro" id="IPR027785">
    <property type="entry name" value="UvrD-like_helicase_C"/>
</dbReference>
<gene>
    <name evidence="4" type="ORF">JIV24_04865</name>
</gene>
<evidence type="ECO:0000259" key="3">
    <source>
        <dbReference type="SMART" id="SM00382"/>
    </source>
</evidence>
<dbReference type="InterPro" id="IPR041451">
    <property type="entry name" value="RecD2_SH13"/>
</dbReference>
<dbReference type="Proteomes" id="UP000605676">
    <property type="component" value="Unassembled WGS sequence"/>
</dbReference>
<sequence>MENFTAIIQRVTYHSPETGWSVIKVSPLDKPHELKTVTLHQASVFAGATMEFTGEWMSHPKYGEQFKATSFVERKPATTSALEKYLGSGLISGVGPKIAKRIVKHFGKDTLDVFESHIERLTEVDGIAKAKLETITSSWREHREIRNVMLFLQEYGVSTLFAVKIYKVYGNEAIKIVEANPYQLSKDIYGIGFFSADKIALSIGLEKDSPQRIRAAISHVLEASRDQGHCYLELEPIIMQIKELLKADYTSLIIEQIELMEQEVELKVRMKTDEEKQVKCYYSKSLYYDELQTADKVKAFLKKSVSVDSTRMHNWLMRFNEQQEYPLSDEQYNSVIGACSHSFSILTGGPGCGKTTTTKALVRLLLAMQKKVTLAAPTGRAAQRMAEVIGQEALTIHRLLVWQPHTGQFKKNEEEPLETDFVIIDECSMLDISISASLLKAIPPTAQVLFIGDPNQLPSVGAGNVLKDLIDSGQVPCFHLKKVFRQAQQSQIIHYAHQIIQQQIPKIESPIHQPKIWDEQVDCLFFDSEEATKDQMRFIKKIRETMKYVVEQEGIAFVREKTAVDMADNYKSVAMEDDIYINSTTESEIEAIKQKGIRSYIFNVPQEYMHADLQALMKSDNHATALKRIAKNIHPWSSLNYGFVASELVVRLYAKTIREKLGQNTEIQILSPMTVGSMGTKNLNQLVQEVDNPASGSKPFLQIGDRILRVGDRVIQRRNNYDLDVFNGDIGRITMIDNQNMSMEVTFPSDSGPRPVHYEKQDTLDIDLAYAITIHKSQGSEFDVVIIPVVLQHFNMLYQNLIYTALTRAKKMAIFVGTRKALGIAVRNIDNRSRKTMLRTIILE</sequence>
<dbReference type="CDD" id="cd17933">
    <property type="entry name" value="DEXSc_RecD-like"/>
    <property type="match status" value="1"/>
</dbReference>
<dbReference type="InterPro" id="IPR050534">
    <property type="entry name" value="Coronavir_polyprotein_1ab"/>
</dbReference>
<evidence type="ECO:0000313" key="4">
    <source>
        <dbReference type="EMBL" id="MBK3516664.1"/>
    </source>
</evidence>
<keyword evidence="1" id="KW-0547">Nucleotide-binding</keyword>
<keyword evidence="5" id="KW-1185">Reference proteome</keyword>
<dbReference type="Pfam" id="PF14490">
    <property type="entry name" value="HHH_RecD2"/>
    <property type="match status" value="1"/>
</dbReference>
<dbReference type="Gene3D" id="1.10.150.20">
    <property type="entry name" value="5' to 3' exonuclease, C-terminal subdomain"/>
    <property type="match status" value="1"/>
</dbReference>
<dbReference type="SUPFAM" id="SSF52540">
    <property type="entry name" value="P-loop containing nucleoside triphosphate hydrolases"/>
    <property type="match status" value="2"/>
</dbReference>
<dbReference type="Gene3D" id="1.10.10.2220">
    <property type="match status" value="1"/>
</dbReference>
<evidence type="ECO:0000256" key="1">
    <source>
        <dbReference type="ARBA" id="ARBA00022741"/>
    </source>
</evidence>
<reference evidence="4 5" key="1">
    <citation type="submission" date="2021-01" db="EMBL/GenBank/DDBJ databases">
        <title>Carboxyliciviraga sp.nov., isolated from coastal sediments.</title>
        <authorList>
            <person name="Lu D."/>
            <person name="Zhang T."/>
        </authorList>
    </citation>
    <scope>NUCLEOTIDE SEQUENCE [LARGE SCALE GENOMIC DNA]</scope>
    <source>
        <strain evidence="4 5">N1Y132</strain>
    </source>
</reference>
<protein>
    <submittedName>
        <fullName evidence="4">AAA family ATPase</fullName>
    </submittedName>
</protein>
<comment type="caution">
    <text evidence="4">The sequence shown here is derived from an EMBL/GenBank/DDBJ whole genome shotgun (WGS) entry which is preliminary data.</text>
</comment>
<dbReference type="Pfam" id="PF13538">
    <property type="entry name" value="UvrD_C_2"/>
    <property type="match status" value="1"/>
</dbReference>
<dbReference type="Gene3D" id="3.40.50.300">
    <property type="entry name" value="P-loop containing nucleotide triphosphate hydrolases"/>
    <property type="match status" value="2"/>
</dbReference>
<organism evidence="4 5">
    <name type="scientific">Carboxylicivirga marina</name>
    <dbReference type="NCBI Taxonomy" id="2800988"/>
    <lineage>
        <taxon>Bacteria</taxon>
        <taxon>Pseudomonadati</taxon>
        <taxon>Bacteroidota</taxon>
        <taxon>Bacteroidia</taxon>
        <taxon>Marinilabiliales</taxon>
        <taxon>Marinilabiliaceae</taxon>
        <taxon>Carboxylicivirga</taxon>
    </lineage>
</organism>
<dbReference type="SMART" id="SM00382">
    <property type="entry name" value="AAA"/>
    <property type="match status" value="1"/>
</dbReference>